<dbReference type="AlphaFoldDB" id="A0A517MJW8"/>
<evidence type="ECO:0000313" key="3">
    <source>
        <dbReference type="Proteomes" id="UP000320672"/>
    </source>
</evidence>
<gene>
    <name evidence="2" type="ORF">FF011L_38610</name>
</gene>
<proteinExistence type="predicted"/>
<keyword evidence="1" id="KW-1133">Transmembrane helix</keyword>
<keyword evidence="1" id="KW-0812">Transmembrane</keyword>
<name>A0A517MJW8_9BACT</name>
<keyword evidence="3" id="KW-1185">Reference proteome</keyword>
<dbReference type="EMBL" id="CP036262">
    <property type="protein sequence ID" value="QDS95077.1"/>
    <property type="molecule type" value="Genomic_DNA"/>
</dbReference>
<feature type="transmembrane region" description="Helical" evidence="1">
    <location>
        <begin position="6"/>
        <end position="24"/>
    </location>
</feature>
<keyword evidence="1" id="KW-0472">Membrane</keyword>
<organism evidence="2 3">
    <name type="scientific">Roseimaritima multifibrata</name>
    <dbReference type="NCBI Taxonomy" id="1930274"/>
    <lineage>
        <taxon>Bacteria</taxon>
        <taxon>Pseudomonadati</taxon>
        <taxon>Planctomycetota</taxon>
        <taxon>Planctomycetia</taxon>
        <taxon>Pirellulales</taxon>
        <taxon>Pirellulaceae</taxon>
        <taxon>Roseimaritima</taxon>
    </lineage>
</organism>
<dbReference type="RefSeq" id="WP_145352999.1">
    <property type="nucleotide sequence ID" value="NZ_CP036262.1"/>
</dbReference>
<accession>A0A517MJW8</accession>
<dbReference type="KEGG" id="rml:FF011L_38610"/>
<evidence type="ECO:0000256" key="1">
    <source>
        <dbReference type="SAM" id="Phobius"/>
    </source>
</evidence>
<protein>
    <submittedName>
        <fullName evidence="2">Uncharacterized protein</fullName>
    </submittedName>
</protein>
<evidence type="ECO:0000313" key="2">
    <source>
        <dbReference type="EMBL" id="QDS95077.1"/>
    </source>
</evidence>
<reference evidence="2 3" key="1">
    <citation type="submission" date="2019-02" db="EMBL/GenBank/DDBJ databases">
        <title>Deep-cultivation of Planctomycetes and their phenomic and genomic characterization uncovers novel biology.</title>
        <authorList>
            <person name="Wiegand S."/>
            <person name="Jogler M."/>
            <person name="Boedeker C."/>
            <person name="Pinto D."/>
            <person name="Vollmers J."/>
            <person name="Rivas-Marin E."/>
            <person name="Kohn T."/>
            <person name="Peeters S.H."/>
            <person name="Heuer A."/>
            <person name="Rast P."/>
            <person name="Oberbeckmann S."/>
            <person name="Bunk B."/>
            <person name="Jeske O."/>
            <person name="Meyerdierks A."/>
            <person name="Storesund J.E."/>
            <person name="Kallscheuer N."/>
            <person name="Luecker S."/>
            <person name="Lage O.M."/>
            <person name="Pohl T."/>
            <person name="Merkel B.J."/>
            <person name="Hornburger P."/>
            <person name="Mueller R.-W."/>
            <person name="Bruemmer F."/>
            <person name="Labrenz M."/>
            <person name="Spormann A.M."/>
            <person name="Op den Camp H."/>
            <person name="Overmann J."/>
            <person name="Amann R."/>
            <person name="Jetten M.S.M."/>
            <person name="Mascher T."/>
            <person name="Medema M.H."/>
            <person name="Devos D.P."/>
            <person name="Kaster A.-K."/>
            <person name="Ovreas L."/>
            <person name="Rohde M."/>
            <person name="Galperin M.Y."/>
            <person name="Jogler C."/>
        </authorList>
    </citation>
    <scope>NUCLEOTIDE SEQUENCE [LARGE SCALE GENOMIC DNA]</scope>
    <source>
        <strain evidence="2 3">FF011L</strain>
    </source>
</reference>
<sequence>MIFAALDFFDYFIIAVLIALFAGGTKIASRRSASSVAGGERLRRIEEKLNLLLTHHGIDYVPGMKEQWQRLAESNQKVSAAKEYSDIHSVTVDEAAEVVDQYLADIRQFS</sequence>
<dbReference type="Proteomes" id="UP000320672">
    <property type="component" value="Chromosome"/>
</dbReference>